<protein>
    <submittedName>
        <fullName evidence="2">Uncharacterized protein</fullName>
    </submittedName>
</protein>
<feature type="transmembrane region" description="Helical" evidence="1">
    <location>
        <begin position="15"/>
        <end position="33"/>
    </location>
</feature>
<accession>A0ABN6FA61</accession>
<gene>
    <name evidence="2" type="ORF">DSLASN_46950</name>
</gene>
<keyword evidence="1" id="KW-0812">Transmembrane</keyword>
<evidence type="ECO:0000313" key="2">
    <source>
        <dbReference type="EMBL" id="BCS99063.1"/>
    </source>
</evidence>
<name>A0ABN6FA61_9BACT</name>
<proteinExistence type="predicted"/>
<organism evidence="2 3">
    <name type="scientific">Desulfoluna limicola</name>
    <dbReference type="NCBI Taxonomy" id="2810562"/>
    <lineage>
        <taxon>Bacteria</taxon>
        <taxon>Pseudomonadati</taxon>
        <taxon>Thermodesulfobacteriota</taxon>
        <taxon>Desulfobacteria</taxon>
        <taxon>Desulfobacterales</taxon>
        <taxon>Desulfolunaceae</taxon>
        <taxon>Desulfoluna</taxon>
    </lineage>
</organism>
<dbReference type="EMBL" id="AP024488">
    <property type="protein sequence ID" value="BCS99063.1"/>
    <property type="molecule type" value="Genomic_DNA"/>
</dbReference>
<reference evidence="2 3" key="1">
    <citation type="submission" date="2021-02" db="EMBL/GenBank/DDBJ databases">
        <title>Complete genome of Desulfoluna sp. strain ASN36.</title>
        <authorList>
            <person name="Takahashi A."/>
            <person name="Kojima H."/>
            <person name="Fukui M."/>
        </authorList>
    </citation>
    <scope>NUCLEOTIDE SEQUENCE [LARGE SCALE GENOMIC DNA]</scope>
    <source>
        <strain evidence="2 3">ASN36</strain>
    </source>
</reference>
<evidence type="ECO:0000313" key="3">
    <source>
        <dbReference type="Proteomes" id="UP001320148"/>
    </source>
</evidence>
<evidence type="ECO:0000256" key="1">
    <source>
        <dbReference type="SAM" id="Phobius"/>
    </source>
</evidence>
<sequence>MRQHGNSPERVMAETWVSAVGLCILYPYGLFGGKERSKDADEKRGAIDGLQTSGLDGSGNDDSWFFYTGPGW</sequence>
<dbReference type="Proteomes" id="UP001320148">
    <property type="component" value="Chromosome"/>
</dbReference>
<keyword evidence="1" id="KW-1133">Transmembrane helix</keyword>
<keyword evidence="1" id="KW-0472">Membrane</keyword>
<keyword evidence="3" id="KW-1185">Reference proteome</keyword>